<dbReference type="PANTHER" id="PTHR47961">
    <property type="entry name" value="DNA POLYMERASE THETA, PUTATIVE (AFU_ORTHOLOGUE AFUA_1G05260)-RELATED"/>
    <property type="match status" value="1"/>
</dbReference>
<dbReference type="AlphaFoldDB" id="A0A9P1YEQ1"/>
<feature type="domain" description="Helicase ATP-binding" evidence="5">
    <location>
        <begin position="249"/>
        <end position="421"/>
    </location>
</feature>
<dbReference type="InterPro" id="IPR001650">
    <property type="entry name" value="Helicase_C-like"/>
</dbReference>
<dbReference type="InterPro" id="IPR014001">
    <property type="entry name" value="Helicase_ATP-bd"/>
</dbReference>
<dbReference type="PROSITE" id="PS51192">
    <property type="entry name" value="HELICASE_ATP_BIND_1"/>
    <property type="match status" value="1"/>
</dbReference>
<gene>
    <name evidence="7" type="ORF">E3096_04235</name>
</gene>
<dbReference type="EMBL" id="AAASZT010000001">
    <property type="protein sequence ID" value="EAE6066620.1"/>
    <property type="molecule type" value="Genomic_DNA"/>
</dbReference>
<comment type="caution">
    <text evidence="7">The sequence shown here is derived from an EMBL/GenBank/DDBJ whole genome shotgun (WGS) entry which is preliminary data.</text>
</comment>
<proteinExistence type="predicted"/>
<dbReference type="Pfam" id="PF00270">
    <property type="entry name" value="DEAD"/>
    <property type="match status" value="1"/>
</dbReference>
<sequence>MIFSGRSLRMLKYEKTKAKLEEFGVEKEKYPNFKLNSSDLLFTTVYVLSKYCEDIESNDYNKLVNTSKNDLKVVAQYYEYTVQSKEISTVDSSLLLLGAIAYFCIENFGSAKVLIGKIEKNNLNSDIERIIYSILFILLFNRENKELNYLDGTSKRFIKSVEQHYFKGVSFSEIISKFADFKKLRLISSDYYDVTYLDFFKPILILAKEYSAWELLPKWSDGSLADWKPYLFLKESIHFLWPAQKKIVEKNVLLNGNCVIPLPTGVGKTKSFELIVYSKLFIQGKSNVVIIAPLRALCNEIITDIKQAFDFFKEAKVTKFTDVYQQDKVFNEFSKNIIVSTPEKFTFVLRHEPQFIDMIDLFIFDEAHLFDDSSRGVNYELLITDIKRISNQESQMLLFSAILSNSDDISNWLFDNNNLVVNAREIETSEKSIGYFSETSQIHYFESGEVNKESFFVPSVVEITDLNVENKTFLKWFFPRERIGEDRRRDLCIYFSNRLVVNGGTAIFVGRPSSIKPIMERMIAIKSRGYDLNNFLNGTNIEEIKRFVNLLELHYGKDNVYVKAASLGIFPHYSHLSDGVRESIEYAMKKRQVNAVICTSTLAEGVNIPLKYLLVYSLSQGMKKMESRKIANLIGRTARSGIYTEGSILLTNENLYSNRESDFRNRSIWEENRKSFSGSSMEECKSNILLLAENYSPNYERDFFYHTVFHDLLSQFYLEKTNWKNMIRATYSKNTENLKQMEKNRVQDYLDNLFLIVDSLENYLSFIYAEKSNISDFYKEVDELLKKTFAFYLSNQEQKELLKSIFHTVASKVDHILSEENKYFFSKSLYGFDISIMILNWLNKKEGELIFLSDGELIQEIFALFYEIYGERLDYDIDTYFSIIDYWISQRNIIEIQEYLNESDFLKIERLLNKTISYDLTLFIGTIIDGLKEEYELLSDRIKKIQKLLKYGVNSSFCIIFCENIVNDRRVANIIYNLLGKPGTTENTFSILINSFSEDILWKLEDYPRYYSKKVEQYIL</sequence>
<evidence type="ECO:0000259" key="6">
    <source>
        <dbReference type="PROSITE" id="PS51194"/>
    </source>
</evidence>
<dbReference type="SUPFAM" id="SSF52540">
    <property type="entry name" value="P-loop containing nucleoside triphosphate hydrolases"/>
    <property type="match status" value="2"/>
</dbReference>
<evidence type="ECO:0000259" key="5">
    <source>
        <dbReference type="PROSITE" id="PS51192"/>
    </source>
</evidence>
<keyword evidence="1" id="KW-0547">Nucleotide-binding</keyword>
<dbReference type="Gene3D" id="3.40.50.300">
    <property type="entry name" value="P-loop containing nucleotide triphosphate hydrolases"/>
    <property type="match status" value="2"/>
</dbReference>
<evidence type="ECO:0000313" key="7">
    <source>
        <dbReference type="EMBL" id="EAE6066620.1"/>
    </source>
</evidence>
<protein>
    <submittedName>
        <fullName evidence="7">DEAD/DEAH box helicase</fullName>
    </submittedName>
</protein>
<keyword evidence="3 7" id="KW-0347">Helicase</keyword>
<evidence type="ECO:0000256" key="1">
    <source>
        <dbReference type="ARBA" id="ARBA00022741"/>
    </source>
</evidence>
<dbReference type="InterPro" id="IPR027417">
    <property type="entry name" value="P-loop_NTPase"/>
</dbReference>
<dbReference type="PANTHER" id="PTHR47961:SF6">
    <property type="entry name" value="DNA-DIRECTED DNA POLYMERASE"/>
    <property type="match status" value="1"/>
</dbReference>
<feature type="domain" description="Helicase C-terminal" evidence="6">
    <location>
        <begin position="517"/>
        <end position="692"/>
    </location>
</feature>
<accession>A0A9P1YEQ1</accession>
<dbReference type="GO" id="GO:0016787">
    <property type="term" value="F:hydrolase activity"/>
    <property type="evidence" value="ECO:0007669"/>
    <property type="project" value="UniProtKB-KW"/>
</dbReference>
<dbReference type="SMART" id="SM00487">
    <property type="entry name" value="DEXDc"/>
    <property type="match status" value="1"/>
</dbReference>
<evidence type="ECO:0000256" key="4">
    <source>
        <dbReference type="ARBA" id="ARBA00022840"/>
    </source>
</evidence>
<dbReference type="InterPro" id="IPR011545">
    <property type="entry name" value="DEAD/DEAH_box_helicase_dom"/>
</dbReference>
<dbReference type="GO" id="GO:0005524">
    <property type="term" value="F:ATP binding"/>
    <property type="evidence" value="ECO:0007669"/>
    <property type="project" value="UniProtKB-KW"/>
</dbReference>
<keyword evidence="2" id="KW-0378">Hydrolase</keyword>
<evidence type="ECO:0000256" key="3">
    <source>
        <dbReference type="ARBA" id="ARBA00022806"/>
    </source>
</evidence>
<evidence type="ECO:0000313" key="8">
    <source>
        <dbReference type="Proteomes" id="UP000405615"/>
    </source>
</evidence>
<keyword evidence="4" id="KW-0067">ATP-binding</keyword>
<evidence type="ECO:0000256" key="2">
    <source>
        <dbReference type="ARBA" id="ARBA00022801"/>
    </source>
</evidence>
<dbReference type="Proteomes" id="UP000405615">
    <property type="component" value="Unassembled WGS sequence"/>
</dbReference>
<dbReference type="GO" id="GO:0003676">
    <property type="term" value="F:nucleic acid binding"/>
    <property type="evidence" value="ECO:0007669"/>
    <property type="project" value="InterPro"/>
</dbReference>
<dbReference type="GO" id="GO:0004386">
    <property type="term" value="F:helicase activity"/>
    <property type="evidence" value="ECO:0007669"/>
    <property type="project" value="UniProtKB-KW"/>
</dbReference>
<dbReference type="PROSITE" id="PS51194">
    <property type="entry name" value="HELICASE_CTER"/>
    <property type="match status" value="1"/>
</dbReference>
<dbReference type="SMART" id="SM00490">
    <property type="entry name" value="HELICc"/>
    <property type="match status" value="1"/>
</dbReference>
<name>A0A9P1YEQ1_LISMN</name>
<dbReference type="InterPro" id="IPR050474">
    <property type="entry name" value="Hel308_SKI2-like"/>
</dbReference>
<organism evidence="7 8">
    <name type="scientific">Listeria monocytogenes serotype 1/2a</name>
    <dbReference type="NCBI Taxonomy" id="1906951"/>
    <lineage>
        <taxon>Bacteria</taxon>
        <taxon>Bacillati</taxon>
        <taxon>Bacillota</taxon>
        <taxon>Bacilli</taxon>
        <taxon>Bacillales</taxon>
        <taxon>Listeriaceae</taxon>
        <taxon>Listeria</taxon>
    </lineage>
</organism>
<reference evidence="7 8" key="1">
    <citation type="submission" date="2019-03" db="EMBL/GenBank/DDBJ databases">
        <authorList>
            <consortium name="GenomeTrakr: Next Generation Sequencing Network for Food Pathogen Tracability"/>
        </authorList>
    </citation>
    <scope>NUCLEOTIDE SEQUENCE [LARGE SCALE GENOMIC DNA]</scope>
    <source>
        <strain evidence="7 8">LS1286</strain>
    </source>
</reference>